<accession>A0ABU7RXW8</accession>
<evidence type="ECO:0000256" key="1">
    <source>
        <dbReference type="SAM" id="MobiDB-lite"/>
    </source>
</evidence>
<organism evidence="3 4">
    <name type="scientific">Plantactinospora sonchi</name>
    <dbReference type="NCBI Taxonomy" id="1544735"/>
    <lineage>
        <taxon>Bacteria</taxon>
        <taxon>Bacillati</taxon>
        <taxon>Actinomycetota</taxon>
        <taxon>Actinomycetes</taxon>
        <taxon>Micromonosporales</taxon>
        <taxon>Micromonosporaceae</taxon>
        <taxon>Plantactinospora</taxon>
    </lineage>
</organism>
<dbReference type="Pfam" id="PF11203">
    <property type="entry name" value="EccE"/>
    <property type="match status" value="1"/>
</dbReference>
<gene>
    <name evidence="3" type="ORF">V1633_22955</name>
</gene>
<proteinExistence type="predicted"/>
<comment type="caution">
    <text evidence="3">The sequence shown here is derived from an EMBL/GenBank/DDBJ whole genome shotgun (WGS) entry which is preliminary data.</text>
</comment>
<dbReference type="InterPro" id="IPR050051">
    <property type="entry name" value="EccE_dom"/>
</dbReference>
<dbReference type="Proteomes" id="UP001332243">
    <property type="component" value="Unassembled WGS sequence"/>
</dbReference>
<feature type="domain" description="Type VII secretion system protein EccE" evidence="2">
    <location>
        <begin position="197"/>
        <end position="293"/>
    </location>
</feature>
<dbReference type="RefSeq" id="WP_331216458.1">
    <property type="nucleotide sequence ID" value="NZ_JAZGQK010000020.1"/>
</dbReference>
<name>A0ABU7RXW8_9ACTN</name>
<dbReference type="EMBL" id="JAZGQK010000020">
    <property type="protein sequence ID" value="MEE6261346.1"/>
    <property type="molecule type" value="Genomic_DNA"/>
</dbReference>
<evidence type="ECO:0000313" key="4">
    <source>
        <dbReference type="Proteomes" id="UP001332243"/>
    </source>
</evidence>
<evidence type="ECO:0000313" key="3">
    <source>
        <dbReference type="EMBL" id="MEE6261346.1"/>
    </source>
</evidence>
<reference evidence="3 4" key="1">
    <citation type="submission" date="2024-01" db="EMBL/GenBank/DDBJ databases">
        <title>Genome insights into Plantactinospora sonchi sp. nov.</title>
        <authorList>
            <person name="Wang L."/>
        </authorList>
    </citation>
    <scope>NUCLEOTIDE SEQUENCE [LARGE SCALE GENOMIC DNA]</scope>
    <source>
        <strain evidence="3 4">NEAU-QY2</strain>
    </source>
</reference>
<protein>
    <submittedName>
        <fullName evidence="3">Type VII secretion protein EccE</fullName>
    </submittedName>
</protein>
<keyword evidence="4" id="KW-1185">Reference proteome</keyword>
<evidence type="ECO:0000259" key="2">
    <source>
        <dbReference type="Pfam" id="PF11203"/>
    </source>
</evidence>
<feature type="region of interest" description="Disordered" evidence="1">
    <location>
        <begin position="1"/>
        <end position="38"/>
    </location>
</feature>
<sequence>MSVAAGPTPGGVSRRLAGFRSPAAGSGRPSPFHQEPGAGGLPGVGRILTWQLALLVVVTVGVPAGAPTVALLLTAGLLVAVSTVRVGGRYPHRWAATLLRHRRRRGTPAEPAPTAVHGLLPRLLVQTQVDRAGNRVGVAAVGADAGHVAVVQLAPAGEADPATLVAALHRAFDDPDHPISEARLVVWVAPGGPVPIRVHWLALRYRYADAPWAALARGGGATGARRAAASAAQRLAGDLTGAGHPGTVLDTPDLYHALSLAIGADATPGHGGGYHAVEHWRDWTIGGSRQVCFVPRSAADRIPLLGRYVPEASFTCTSYALRRGWDGRTTATATARAVLSPGGSLSARQASAALGVRLSAADGRHGDGVLATLPLA</sequence>